<feature type="transmembrane region" description="Helical" evidence="7">
    <location>
        <begin position="249"/>
        <end position="271"/>
    </location>
</feature>
<dbReference type="GO" id="GO:0005886">
    <property type="term" value="C:plasma membrane"/>
    <property type="evidence" value="ECO:0007669"/>
    <property type="project" value="UniProtKB-SubCell"/>
</dbReference>
<keyword evidence="10" id="KW-1185">Reference proteome</keyword>
<organism evidence="9 10">
    <name type="scientific">Mycetocola reblochoni REB411</name>
    <dbReference type="NCBI Taxonomy" id="1255698"/>
    <lineage>
        <taxon>Bacteria</taxon>
        <taxon>Bacillati</taxon>
        <taxon>Actinomycetota</taxon>
        <taxon>Actinomycetes</taxon>
        <taxon>Micrococcales</taxon>
        <taxon>Microbacteriaceae</taxon>
        <taxon>Mycetocola</taxon>
    </lineage>
</organism>
<proteinExistence type="inferred from homology"/>
<dbReference type="InterPro" id="IPR050366">
    <property type="entry name" value="BP-dependent_transpt_permease"/>
</dbReference>
<keyword evidence="2 7" id="KW-0813">Transport</keyword>
<dbReference type="CDD" id="cd06261">
    <property type="entry name" value="TM_PBP2"/>
    <property type="match status" value="1"/>
</dbReference>
<keyword evidence="3" id="KW-1003">Cell membrane</keyword>
<evidence type="ECO:0000313" key="10">
    <source>
        <dbReference type="Proteomes" id="UP000196778"/>
    </source>
</evidence>
<dbReference type="AlphaFoldDB" id="A0A1R4JDN2"/>
<keyword evidence="6 7" id="KW-0472">Membrane</keyword>
<evidence type="ECO:0000256" key="1">
    <source>
        <dbReference type="ARBA" id="ARBA00004651"/>
    </source>
</evidence>
<keyword evidence="5 7" id="KW-1133">Transmembrane helix</keyword>
<dbReference type="PROSITE" id="PS50928">
    <property type="entry name" value="ABC_TM1"/>
    <property type="match status" value="1"/>
</dbReference>
<protein>
    <submittedName>
        <fullName evidence="9">Oligopeptide transport system permease protein OppC (TC 3.A.1.5.1)</fullName>
    </submittedName>
</protein>
<dbReference type="EMBL" id="FUKR01000036">
    <property type="protein sequence ID" value="SJN30089.1"/>
    <property type="molecule type" value="Genomic_DNA"/>
</dbReference>
<evidence type="ECO:0000256" key="7">
    <source>
        <dbReference type="RuleBase" id="RU363032"/>
    </source>
</evidence>
<dbReference type="SUPFAM" id="SSF161098">
    <property type="entry name" value="MetI-like"/>
    <property type="match status" value="1"/>
</dbReference>
<feature type="transmembrane region" description="Helical" evidence="7">
    <location>
        <begin position="207"/>
        <end position="229"/>
    </location>
</feature>
<feature type="transmembrane region" description="Helical" evidence="7">
    <location>
        <begin position="20"/>
        <end position="38"/>
    </location>
</feature>
<evidence type="ECO:0000259" key="8">
    <source>
        <dbReference type="PROSITE" id="PS50928"/>
    </source>
</evidence>
<gene>
    <name evidence="9" type="ORF">FM119_06965</name>
</gene>
<dbReference type="PANTHER" id="PTHR43386:SF25">
    <property type="entry name" value="PEPTIDE ABC TRANSPORTER PERMEASE PROTEIN"/>
    <property type="match status" value="1"/>
</dbReference>
<reference evidence="10" key="1">
    <citation type="submission" date="2017-02" db="EMBL/GenBank/DDBJ databases">
        <authorList>
            <person name="Dridi B."/>
        </authorList>
    </citation>
    <scope>NUCLEOTIDE SEQUENCE [LARGE SCALE GENOMIC DNA]</scope>
    <source>
        <strain evidence="10">EB411</strain>
    </source>
</reference>
<feature type="domain" description="ABC transmembrane type-1" evidence="8">
    <location>
        <begin position="83"/>
        <end position="272"/>
    </location>
</feature>
<evidence type="ECO:0000256" key="3">
    <source>
        <dbReference type="ARBA" id="ARBA00022475"/>
    </source>
</evidence>
<accession>A0A1R4JDN2</accession>
<dbReference type="Gene3D" id="1.10.3720.10">
    <property type="entry name" value="MetI-like"/>
    <property type="match status" value="1"/>
</dbReference>
<dbReference type="RefSeq" id="WP_087136952.1">
    <property type="nucleotide sequence ID" value="NZ_FUKR01000036.1"/>
</dbReference>
<sequence>MTTTASPTRAVPLRRLASRAPGLLAWAAIAAIGLAVLVPDLVAPFSPTAIAPTEALQPPGSPGHPLGTDESGRDVLSRIVWGARPSLLLGLASTALAAVLGVALAVLSTLSPRPVRLAVDRLIETAFAFPTVLLALLVIVVTGPGAVPTAVAVGLSTAPGYARILREQIRGVLASAYWESAVLKGDSPARLLARTLLPNAATPLRPLITLGVGQAVVWASALSFLGLGMQPPAAEWGAMLSAGRIYIPTAPWLTIAPGLAIVVLAVATTVLGRRARGRR</sequence>
<evidence type="ECO:0000256" key="6">
    <source>
        <dbReference type="ARBA" id="ARBA00023136"/>
    </source>
</evidence>
<dbReference type="Proteomes" id="UP000196778">
    <property type="component" value="Unassembled WGS sequence"/>
</dbReference>
<evidence type="ECO:0000256" key="5">
    <source>
        <dbReference type="ARBA" id="ARBA00022989"/>
    </source>
</evidence>
<dbReference type="PANTHER" id="PTHR43386">
    <property type="entry name" value="OLIGOPEPTIDE TRANSPORT SYSTEM PERMEASE PROTEIN APPC"/>
    <property type="match status" value="1"/>
</dbReference>
<evidence type="ECO:0000256" key="4">
    <source>
        <dbReference type="ARBA" id="ARBA00022692"/>
    </source>
</evidence>
<comment type="subcellular location">
    <subcellularLocation>
        <location evidence="1 7">Cell membrane</location>
        <topology evidence="1 7">Multi-pass membrane protein</topology>
    </subcellularLocation>
</comment>
<dbReference type="Pfam" id="PF00528">
    <property type="entry name" value="BPD_transp_1"/>
    <property type="match status" value="1"/>
</dbReference>
<dbReference type="InterPro" id="IPR000515">
    <property type="entry name" value="MetI-like"/>
</dbReference>
<evidence type="ECO:0000313" key="9">
    <source>
        <dbReference type="EMBL" id="SJN30089.1"/>
    </source>
</evidence>
<feature type="transmembrane region" description="Helical" evidence="7">
    <location>
        <begin position="147"/>
        <end position="165"/>
    </location>
</feature>
<evidence type="ECO:0000256" key="2">
    <source>
        <dbReference type="ARBA" id="ARBA00022448"/>
    </source>
</evidence>
<feature type="transmembrane region" description="Helical" evidence="7">
    <location>
        <begin position="122"/>
        <end position="141"/>
    </location>
</feature>
<comment type="similarity">
    <text evidence="7">Belongs to the binding-protein-dependent transport system permease family.</text>
</comment>
<keyword evidence="4 7" id="KW-0812">Transmembrane</keyword>
<name>A0A1R4JDN2_9MICO</name>
<dbReference type="GO" id="GO:0055085">
    <property type="term" value="P:transmembrane transport"/>
    <property type="evidence" value="ECO:0007669"/>
    <property type="project" value="InterPro"/>
</dbReference>
<feature type="transmembrane region" description="Helical" evidence="7">
    <location>
        <begin position="87"/>
        <end position="110"/>
    </location>
</feature>
<dbReference type="OrthoDB" id="9812701at2"/>
<dbReference type="InterPro" id="IPR035906">
    <property type="entry name" value="MetI-like_sf"/>
</dbReference>